<protein>
    <submittedName>
        <fullName evidence="2">Uncharacterized protein</fullName>
    </submittedName>
</protein>
<feature type="region of interest" description="Disordered" evidence="1">
    <location>
        <begin position="111"/>
        <end position="130"/>
    </location>
</feature>
<keyword evidence="3" id="KW-1185">Reference proteome</keyword>
<dbReference type="AlphaFoldDB" id="A0A4Z2JF07"/>
<proteinExistence type="predicted"/>
<dbReference type="EMBL" id="SRLO01000004">
    <property type="protein sequence ID" value="TNN88760.1"/>
    <property type="molecule type" value="Genomic_DNA"/>
</dbReference>
<organism evidence="2 3">
    <name type="scientific">Liparis tanakae</name>
    <name type="common">Tanaka's snailfish</name>
    <dbReference type="NCBI Taxonomy" id="230148"/>
    <lineage>
        <taxon>Eukaryota</taxon>
        <taxon>Metazoa</taxon>
        <taxon>Chordata</taxon>
        <taxon>Craniata</taxon>
        <taxon>Vertebrata</taxon>
        <taxon>Euteleostomi</taxon>
        <taxon>Actinopterygii</taxon>
        <taxon>Neopterygii</taxon>
        <taxon>Teleostei</taxon>
        <taxon>Neoteleostei</taxon>
        <taxon>Acanthomorphata</taxon>
        <taxon>Eupercaria</taxon>
        <taxon>Perciformes</taxon>
        <taxon>Cottioidei</taxon>
        <taxon>Cottales</taxon>
        <taxon>Liparidae</taxon>
        <taxon>Liparis</taxon>
    </lineage>
</organism>
<dbReference type="Proteomes" id="UP000314294">
    <property type="component" value="Unassembled WGS sequence"/>
</dbReference>
<feature type="compositionally biased region" description="Basic and acidic residues" evidence="1">
    <location>
        <begin position="22"/>
        <end position="33"/>
    </location>
</feature>
<evidence type="ECO:0000313" key="3">
    <source>
        <dbReference type="Proteomes" id="UP000314294"/>
    </source>
</evidence>
<sequence>MEKATHVQLCISRRHQPPELPTGRRESRDENPLRSELSQQTLAHLSGPHSGCPDICGRKCAKLQRQSDAASTELNVIRLHVKSKEGGINYNLYRPIRCTWVPEGEPANRLRGREPVSNSSRSVPPPMGKWPSEGDRHWWPWASMSHWLSVHSTDIKILQKLLKFSPQARALKDNQIKAKFHPNISTTELTNLCAMEEMGCFGNKWPLSGKEQWEIPVTADQKDTASPTNGPEVCLQNEACWGMDESLPCSGFLGQVCMMEL</sequence>
<comment type="caution">
    <text evidence="2">The sequence shown here is derived from an EMBL/GenBank/DDBJ whole genome shotgun (WGS) entry which is preliminary data.</text>
</comment>
<gene>
    <name evidence="2" type="ORF">EYF80_001092</name>
</gene>
<evidence type="ECO:0000256" key="1">
    <source>
        <dbReference type="SAM" id="MobiDB-lite"/>
    </source>
</evidence>
<name>A0A4Z2JF07_9TELE</name>
<feature type="region of interest" description="Disordered" evidence="1">
    <location>
        <begin position="1"/>
        <end position="35"/>
    </location>
</feature>
<accession>A0A4Z2JF07</accession>
<reference evidence="2 3" key="1">
    <citation type="submission" date="2019-03" db="EMBL/GenBank/DDBJ databases">
        <title>First draft genome of Liparis tanakae, snailfish: a comprehensive survey of snailfish specific genes.</title>
        <authorList>
            <person name="Kim W."/>
            <person name="Song I."/>
            <person name="Jeong J.-H."/>
            <person name="Kim D."/>
            <person name="Kim S."/>
            <person name="Ryu S."/>
            <person name="Song J.Y."/>
            <person name="Lee S.K."/>
        </authorList>
    </citation>
    <scope>NUCLEOTIDE SEQUENCE [LARGE SCALE GENOMIC DNA]</scope>
    <source>
        <tissue evidence="2">Muscle</tissue>
    </source>
</reference>
<evidence type="ECO:0000313" key="2">
    <source>
        <dbReference type="EMBL" id="TNN88760.1"/>
    </source>
</evidence>